<dbReference type="AlphaFoldDB" id="A0A356LBV4"/>
<keyword evidence="1" id="KW-0479">Metal-binding</keyword>
<evidence type="ECO:0000259" key="5">
    <source>
        <dbReference type="Pfam" id="PF00149"/>
    </source>
</evidence>
<dbReference type="GO" id="GO:0004527">
    <property type="term" value="F:exonuclease activity"/>
    <property type="evidence" value="ECO:0007669"/>
    <property type="project" value="UniProtKB-KW"/>
</dbReference>
<accession>A0A356LBV4</accession>
<evidence type="ECO:0000256" key="2">
    <source>
        <dbReference type="ARBA" id="ARBA00022801"/>
    </source>
</evidence>
<dbReference type="PANTHER" id="PTHR42988:SF2">
    <property type="entry name" value="CYCLIC NUCLEOTIDE PHOSPHODIESTERASE CBUA0032-RELATED"/>
    <property type="match status" value="1"/>
</dbReference>
<evidence type="ECO:0000256" key="4">
    <source>
        <dbReference type="ARBA" id="ARBA00025742"/>
    </source>
</evidence>
<evidence type="ECO:0000256" key="3">
    <source>
        <dbReference type="ARBA" id="ARBA00023004"/>
    </source>
</evidence>
<evidence type="ECO:0000256" key="1">
    <source>
        <dbReference type="ARBA" id="ARBA00022723"/>
    </source>
</evidence>
<comment type="similarity">
    <text evidence="4">Belongs to the cyclic nucleotide phosphodiesterase class-III family.</text>
</comment>
<organism evidence="6 7">
    <name type="scientific">Advenella kashmirensis</name>
    <dbReference type="NCBI Taxonomy" id="310575"/>
    <lineage>
        <taxon>Bacteria</taxon>
        <taxon>Pseudomonadati</taxon>
        <taxon>Pseudomonadota</taxon>
        <taxon>Betaproteobacteria</taxon>
        <taxon>Burkholderiales</taxon>
        <taxon>Alcaligenaceae</taxon>
    </lineage>
</organism>
<keyword evidence="6" id="KW-0269">Exonuclease</keyword>
<evidence type="ECO:0000313" key="6">
    <source>
        <dbReference type="EMBL" id="HBP28476.1"/>
    </source>
</evidence>
<dbReference type="Proteomes" id="UP000264036">
    <property type="component" value="Unassembled WGS sequence"/>
</dbReference>
<evidence type="ECO:0000313" key="7">
    <source>
        <dbReference type="Proteomes" id="UP000264036"/>
    </source>
</evidence>
<proteinExistence type="inferred from homology"/>
<dbReference type="InterPro" id="IPR050884">
    <property type="entry name" value="CNP_phosphodiesterase-III"/>
</dbReference>
<comment type="caution">
    <text evidence="6">The sequence shown here is derived from an EMBL/GenBank/DDBJ whole genome shotgun (WGS) entry which is preliminary data.</text>
</comment>
<dbReference type="InterPro" id="IPR004843">
    <property type="entry name" value="Calcineurin-like_PHP"/>
</dbReference>
<dbReference type="InterPro" id="IPR029052">
    <property type="entry name" value="Metallo-depent_PP-like"/>
</dbReference>
<dbReference type="PANTHER" id="PTHR42988">
    <property type="entry name" value="PHOSPHOHYDROLASE"/>
    <property type="match status" value="1"/>
</dbReference>
<gene>
    <name evidence="6" type="ORF">DD666_03550</name>
</gene>
<feature type="domain" description="Calcineurin-like phosphoesterase" evidence="5">
    <location>
        <begin position="3"/>
        <end position="191"/>
    </location>
</feature>
<sequence length="268" mass="30142">MYRIIQLSDVHFGTVNAQVLNALVHAVRQLSPALCVVSGDITQRATRREFLAANAYLKTLPSPVLCVPGNHDIPLFALWARFTNPYGRYRRYLHKDVEPLFETGAAIVIGVNTTTPFRHKRGIVTDAQIRRVQELAQDNSAGKSVLVVAHHPFHVLDPADREQLVENSEAAIRAWSAAGVDLIMGGHIHVPFVYPLTQSYPELVNPMLVVQGGTTTSLRVRRHIPNSLNVVDLYPEKKIHITTWTYQPRDGSHPNRFMCVEKDMWKTS</sequence>
<dbReference type="EMBL" id="DOEK01000005">
    <property type="protein sequence ID" value="HBP28476.1"/>
    <property type="molecule type" value="Genomic_DNA"/>
</dbReference>
<keyword evidence="3" id="KW-0408">Iron</keyword>
<dbReference type="SUPFAM" id="SSF56300">
    <property type="entry name" value="Metallo-dependent phosphatases"/>
    <property type="match status" value="1"/>
</dbReference>
<keyword evidence="6" id="KW-0540">Nuclease</keyword>
<protein>
    <submittedName>
        <fullName evidence="6">DNA repair exonuclease</fullName>
    </submittedName>
</protein>
<dbReference type="GO" id="GO:0046872">
    <property type="term" value="F:metal ion binding"/>
    <property type="evidence" value="ECO:0007669"/>
    <property type="project" value="UniProtKB-KW"/>
</dbReference>
<dbReference type="CDD" id="cd07400">
    <property type="entry name" value="MPP_1"/>
    <property type="match status" value="1"/>
</dbReference>
<keyword evidence="2" id="KW-0378">Hydrolase</keyword>
<dbReference type="Gene3D" id="3.60.21.10">
    <property type="match status" value="1"/>
</dbReference>
<name>A0A356LBV4_9BURK</name>
<reference evidence="6 7" key="1">
    <citation type="journal article" date="2018" name="Nat. Biotechnol.">
        <title>A standardized bacterial taxonomy based on genome phylogeny substantially revises the tree of life.</title>
        <authorList>
            <person name="Parks D.H."/>
            <person name="Chuvochina M."/>
            <person name="Waite D.W."/>
            <person name="Rinke C."/>
            <person name="Skarshewski A."/>
            <person name="Chaumeil P.A."/>
            <person name="Hugenholtz P."/>
        </authorList>
    </citation>
    <scope>NUCLEOTIDE SEQUENCE [LARGE SCALE GENOMIC DNA]</scope>
    <source>
        <strain evidence="6">UBA10707</strain>
    </source>
</reference>
<dbReference type="Pfam" id="PF00149">
    <property type="entry name" value="Metallophos"/>
    <property type="match status" value="1"/>
</dbReference>